<organism evidence="1 2">
    <name type="scientific">Mesobacillus maritimus</name>
    <dbReference type="NCBI Taxonomy" id="1643336"/>
    <lineage>
        <taxon>Bacteria</taxon>
        <taxon>Bacillati</taxon>
        <taxon>Bacillota</taxon>
        <taxon>Bacilli</taxon>
        <taxon>Bacillales</taxon>
        <taxon>Bacillaceae</taxon>
        <taxon>Mesobacillus</taxon>
    </lineage>
</organism>
<gene>
    <name evidence="1" type="ORF">H0185_01725</name>
</gene>
<evidence type="ECO:0000313" key="1">
    <source>
        <dbReference type="EMBL" id="MBY0095539.1"/>
    </source>
</evidence>
<evidence type="ECO:0008006" key="3">
    <source>
        <dbReference type="Google" id="ProtNLM"/>
    </source>
</evidence>
<keyword evidence="2" id="KW-1185">Reference proteome</keyword>
<proteinExistence type="predicted"/>
<protein>
    <recommendedName>
        <fullName evidence="3">DUF2935 domain-containing protein</fullName>
    </recommendedName>
</protein>
<evidence type="ECO:0000313" key="2">
    <source>
        <dbReference type="Proteomes" id="UP000769780"/>
    </source>
</evidence>
<dbReference type="RefSeq" id="WP_221870601.1">
    <property type="nucleotide sequence ID" value="NZ_JACWFH010000005.1"/>
</dbReference>
<dbReference type="EMBL" id="JACWFH010000005">
    <property type="protein sequence ID" value="MBY0095539.1"/>
    <property type="molecule type" value="Genomic_DNA"/>
</dbReference>
<sequence>MELEQQKAILLATNMKEFVDLVLNAKNHPFGALSHPEKLLRLKLIVEEFRVETIAEELLRVNAYMWDERASRLLIERFKTAFHHISEYIGNNYNDLFFFSARIYTLEHDCRLFPE</sequence>
<name>A0ABS7JZX7_9BACI</name>
<comment type="caution">
    <text evidence="1">The sequence shown here is derived from an EMBL/GenBank/DDBJ whole genome shotgun (WGS) entry which is preliminary data.</text>
</comment>
<dbReference type="Proteomes" id="UP000769780">
    <property type="component" value="Unassembled WGS sequence"/>
</dbReference>
<accession>A0ABS7JZX7</accession>
<reference evidence="1 2" key="1">
    <citation type="submission" date="2020-07" db="EMBL/GenBank/DDBJ databases">
        <title>Fungal Genomes of the International Space Station.</title>
        <authorList>
            <person name="Seuylemezian A."/>
            <person name="Singh N.K."/>
            <person name="Wood J."/>
            <person name="Venkateswaran K."/>
        </authorList>
    </citation>
    <scope>NUCLEOTIDE SEQUENCE [LARGE SCALE GENOMIC DNA]</scope>
    <source>
        <strain evidence="1 2">PL-B2</strain>
    </source>
</reference>